<sequence>MTARRPLLTAAAAGSLLCALWFVPSAKATAEHTTPTQHSHRSATTVPASDSDSKRPLDTAQSAQSAQSTSKTSLDAARPASMEQASDELALADTGSVDTTPYLVGGIGFLGLGGALVTTAVRRTRASDGY</sequence>
<feature type="compositionally biased region" description="Polar residues" evidence="1">
    <location>
        <begin position="31"/>
        <end position="50"/>
    </location>
</feature>
<evidence type="ECO:0000256" key="2">
    <source>
        <dbReference type="SAM" id="SignalP"/>
    </source>
</evidence>
<accession>A0ABR5J2Q2</accession>
<name>A0ABR5J2Q2_9ACTN</name>
<feature type="region of interest" description="Disordered" evidence="1">
    <location>
        <begin position="29"/>
        <end position="88"/>
    </location>
</feature>
<evidence type="ECO:0008006" key="5">
    <source>
        <dbReference type="Google" id="ProtNLM"/>
    </source>
</evidence>
<feature type="signal peptide" evidence="2">
    <location>
        <begin position="1"/>
        <end position="30"/>
    </location>
</feature>
<dbReference type="Proteomes" id="UP000037020">
    <property type="component" value="Unassembled WGS sequence"/>
</dbReference>
<gene>
    <name evidence="3" type="ORF">ADK38_24275</name>
</gene>
<feature type="compositionally biased region" description="Low complexity" evidence="1">
    <location>
        <begin position="59"/>
        <end position="73"/>
    </location>
</feature>
<keyword evidence="2" id="KW-0732">Signal</keyword>
<comment type="caution">
    <text evidence="3">The sequence shown here is derived from an EMBL/GenBank/DDBJ whole genome shotgun (WGS) entry which is preliminary data.</text>
</comment>
<organism evidence="3 4">
    <name type="scientific">Streptomyces varsoviensis</name>
    <dbReference type="NCBI Taxonomy" id="67373"/>
    <lineage>
        <taxon>Bacteria</taxon>
        <taxon>Bacillati</taxon>
        <taxon>Actinomycetota</taxon>
        <taxon>Actinomycetes</taxon>
        <taxon>Kitasatosporales</taxon>
        <taxon>Streptomycetaceae</taxon>
        <taxon>Streptomyces</taxon>
    </lineage>
</organism>
<dbReference type="EMBL" id="LGUT01002111">
    <property type="protein sequence ID" value="KOG87644.1"/>
    <property type="molecule type" value="Genomic_DNA"/>
</dbReference>
<proteinExistence type="predicted"/>
<dbReference type="InterPro" id="IPR006311">
    <property type="entry name" value="TAT_signal"/>
</dbReference>
<dbReference type="PROSITE" id="PS51318">
    <property type="entry name" value="TAT"/>
    <property type="match status" value="1"/>
</dbReference>
<evidence type="ECO:0000313" key="4">
    <source>
        <dbReference type="Proteomes" id="UP000037020"/>
    </source>
</evidence>
<evidence type="ECO:0000256" key="1">
    <source>
        <dbReference type="SAM" id="MobiDB-lite"/>
    </source>
</evidence>
<dbReference type="RefSeq" id="WP_030893121.1">
    <property type="nucleotide sequence ID" value="NZ_JBIRHZ010000002.1"/>
</dbReference>
<evidence type="ECO:0000313" key="3">
    <source>
        <dbReference type="EMBL" id="KOG87644.1"/>
    </source>
</evidence>
<reference evidence="3 4" key="1">
    <citation type="submission" date="2015-07" db="EMBL/GenBank/DDBJ databases">
        <authorList>
            <person name="Ju K.-S."/>
            <person name="Doroghazi J.R."/>
            <person name="Metcalf W.W."/>
        </authorList>
    </citation>
    <scope>NUCLEOTIDE SEQUENCE [LARGE SCALE GENOMIC DNA]</scope>
    <source>
        <strain evidence="3 4">NRRL B-3589</strain>
    </source>
</reference>
<protein>
    <recommendedName>
        <fullName evidence="5">Gram-positive cocci surface proteins LPxTG domain-containing protein</fullName>
    </recommendedName>
</protein>
<feature type="chain" id="PRO_5045439759" description="Gram-positive cocci surface proteins LPxTG domain-containing protein" evidence="2">
    <location>
        <begin position="31"/>
        <end position="130"/>
    </location>
</feature>
<keyword evidence="4" id="KW-1185">Reference proteome</keyword>